<dbReference type="OrthoDB" id="1697409at2"/>
<dbReference type="RefSeq" id="WP_011878923.1">
    <property type="nucleotide sequence ID" value="NC_009253.1"/>
</dbReference>
<dbReference type="GO" id="GO:0004518">
    <property type="term" value="F:nuclease activity"/>
    <property type="evidence" value="ECO:0007669"/>
    <property type="project" value="UniProtKB-KW"/>
</dbReference>
<dbReference type="GO" id="GO:0003676">
    <property type="term" value="F:nucleic acid binding"/>
    <property type="evidence" value="ECO:0007669"/>
    <property type="project" value="InterPro"/>
</dbReference>
<name>A4J7S2_DESRM</name>
<organism evidence="5 6">
    <name type="scientific">Desulforamulus reducens (strain ATCC BAA-1160 / DSM 100696 / MI-1)</name>
    <name type="common">Desulfotomaculum reducens</name>
    <dbReference type="NCBI Taxonomy" id="349161"/>
    <lineage>
        <taxon>Bacteria</taxon>
        <taxon>Bacillati</taxon>
        <taxon>Bacillota</taxon>
        <taxon>Clostridia</taxon>
        <taxon>Eubacteriales</taxon>
        <taxon>Peptococcaceae</taxon>
        <taxon>Desulforamulus</taxon>
    </lineage>
</organism>
<dbReference type="Gene3D" id="3.40.1350.10">
    <property type="match status" value="1"/>
</dbReference>
<keyword evidence="3" id="KW-0378">Hydrolase</keyword>
<protein>
    <recommendedName>
        <fullName evidence="4">VRR-NUC domain-containing protein</fullName>
    </recommendedName>
</protein>
<proteinExistence type="predicted"/>
<keyword evidence="6" id="KW-1185">Reference proteome</keyword>
<dbReference type="eggNOG" id="ENOG5032YEF">
    <property type="taxonomic scope" value="Bacteria"/>
</dbReference>
<dbReference type="Proteomes" id="UP000001556">
    <property type="component" value="Chromosome"/>
</dbReference>
<evidence type="ECO:0000259" key="4">
    <source>
        <dbReference type="SMART" id="SM00990"/>
    </source>
</evidence>
<evidence type="ECO:0000313" key="6">
    <source>
        <dbReference type="Proteomes" id="UP000001556"/>
    </source>
</evidence>
<dbReference type="SMART" id="SM00990">
    <property type="entry name" value="VRR_NUC"/>
    <property type="match status" value="1"/>
</dbReference>
<dbReference type="HOGENOM" id="CLU_148000_0_0_9"/>
<comment type="cofactor">
    <cofactor evidence="1">
        <name>Mg(2+)</name>
        <dbReference type="ChEBI" id="CHEBI:18420"/>
    </cofactor>
</comment>
<reference evidence="5 6" key="1">
    <citation type="submission" date="2007-03" db="EMBL/GenBank/DDBJ databases">
        <title>Complete sequence of Desulfotomaculum reducens MI-1.</title>
        <authorList>
            <consortium name="US DOE Joint Genome Institute"/>
            <person name="Copeland A."/>
            <person name="Lucas S."/>
            <person name="Lapidus A."/>
            <person name="Barry K."/>
            <person name="Detter J.C."/>
            <person name="Glavina del Rio T."/>
            <person name="Hammon N."/>
            <person name="Israni S."/>
            <person name="Dalin E."/>
            <person name="Tice H."/>
            <person name="Pitluck S."/>
            <person name="Sims D."/>
            <person name="Brettin T."/>
            <person name="Bruce D."/>
            <person name="Han C."/>
            <person name="Tapia R."/>
            <person name="Schmutz J."/>
            <person name="Larimer F."/>
            <person name="Land M."/>
            <person name="Hauser L."/>
            <person name="Kyrpides N."/>
            <person name="Kim E."/>
            <person name="Tebo B.M."/>
            <person name="Richardson P."/>
        </authorList>
    </citation>
    <scope>NUCLEOTIDE SEQUENCE [LARGE SCALE GENOMIC DNA]</scope>
    <source>
        <strain evidence="5 6">MI-1</strain>
    </source>
</reference>
<dbReference type="InterPro" id="IPR014883">
    <property type="entry name" value="VRR_NUC"/>
</dbReference>
<dbReference type="Pfam" id="PF08774">
    <property type="entry name" value="VRR_NUC"/>
    <property type="match status" value="1"/>
</dbReference>
<feature type="domain" description="VRR-NUC" evidence="4">
    <location>
        <begin position="1"/>
        <end position="109"/>
    </location>
</feature>
<evidence type="ECO:0000313" key="5">
    <source>
        <dbReference type="EMBL" id="ABO51125.1"/>
    </source>
</evidence>
<gene>
    <name evidence="5" type="ordered locus">Dred_2615</name>
</gene>
<dbReference type="AlphaFoldDB" id="A4J7S2"/>
<dbReference type="STRING" id="349161.Dred_2615"/>
<evidence type="ECO:0000256" key="3">
    <source>
        <dbReference type="ARBA" id="ARBA00022801"/>
    </source>
</evidence>
<sequence length="121" mass="13519">MKESDIQNQIRICVSQQGLGILFRANVGEGWTGEKIVKNLDGSITIHNPRRLKTGLPVGFSDLFGVTENGKAVFVEVKSATGRLRQEQENFLKRMRQMGAYAGVARSPEDAERIFRVAEVR</sequence>
<keyword evidence="2" id="KW-0540">Nuclease</keyword>
<evidence type="ECO:0000256" key="1">
    <source>
        <dbReference type="ARBA" id="ARBA00001946"/>
    </source>
</evidence>
<dbReference type="InterPro" id="IPR011856">
    <property type="entry name" value="tRNA_endonuc-like_dom_sf"/>
</dbReference>
<accession>A4J7S2</accession>
<dbReference type="GO" id="GO:0016788">
    <property type="term" value="F:hydrolase activity, acting on ester bonds"/>
    <property type="evidence" value="ECO:0007669"/>
    <property type="project" value="InterPro"/>
</dbReference>
<evidence type="ECO:0000256" key="2">
    <source>
        <dbReference type="ARBA" id="ARBA00022722"/>
    </source>
</evidence>
<dbReference type="EMBL" id="CP000612">
    <property type="protein sequence ID" value="ABO51125.1"/>
    <property type="molecule type" value="Genomic_DNA"/>
</dbReference>
<dbReference type="KEGG" id="drm:Dred_2615"/>